<dbReference type="InterPro" id="IPR036388">
    <property type="entry name" value="WH-like_DNA-bd_sf"/>
</dbReference>
<dbReference type="OrthoDB" id="6392at2"/>
<dbReference type="SUPFAM" id="SSF88659">
    <property type="entry name" value="Sigma3 and sigma4 domains of RNA polymerase sigma factors"/>
    <property type="match status" value="1"/>
</dbReference>
<dbReference type="RefSeq" id="WP_004803774.1">
    <property type="nucleotide sequence ID" value="NZ_AUGJ01000011.1"/>
</dbReference>
<dbReference type="Pfam" id="PF04297">
    <property type="entry name" value="UPF0122"/>
    <property type="match status" value="1"/>
</dbReference>
<dbReference type="NCBIfam" id="NF045758">
    <property type="entry name" value="YlxM"/>
    <property type="match status" value="1"/>
</dbReference>
<evidence type="ECO:0000313" key="6">
    <source>
        <dbReference type="Proteomes" id="UP000011758"/>
    </source>
</evidence>
<protein>
    <recommendedName>
        <fullName evidence="3">UPF0122 protein HMPREF9943_01557</fullName>
    </recommendedName>
</protein>
<dbReference type="PANTHER" id="PTHR40083">
    <property type="entry name" value="UPF0122 PROTEIN CBO2450/CLC_2298"/>
    <property type="match status" value="1"/>
</dbReference>
<dbReference type="eggNOG" id="COG2739">
    <property type="taxonomic scope" value="Bacteria"/>
</dbReference>
<evidence type="ECO:0000256" key="1">
    <source>
        <dbReference type="ARBA" id="ARBA00008720"/>
    </source>
</evidence>
<dbReference type="AlphaFoldDB" id="M2PKQ3"/>
<dbReference type="InterPro" id="IPR054831">
    <property type="entry name" value="UPF0122_fam_protein"/>
</dbReference>
<keyword evidence="6" id="KW-1185">Reference proteome</keyword>
<dbReference type="PANTHER" id="PTHR40083:SF1">
    <property type="entry name" value="UPF0122 PROTEIN YLXM"/>
    <property type="match status" value="1"/>
</dbReference>
<proteinExistence type="inferred from homology"/>
<evidence type="ECO:0000313" key="5">
    <source>
        <dbReference type="EMBL" id="EMD16154.1"/>
    </source>
</evidence>
<dbReference type="Gene3D" id="1.10.10.10">
    <property type="entry name" value="Winged helix-like DNA-binding domain superfamily/Winged helix DNA-binding domain"/>
    <property type="match status" value="1"/>
</dbReference>
<dbReference type="BioCyc" id="ECAT999415-HMP:GTTI-1612-MONOMER"/>
<sequence>MNDILEKKEHVILLMDMYRQLLTDKQNQYLSLYYEEDMSLGEISEELGISRNAVFDNIKRAVKTLEGYEAKLQLLEKHLERIALIDKIEKEGKKEYQELTDYLEMLRRI</sequence>
<dbReference type="Proteomes" id="UP000011758">
    <property type="component" value="Unassembled WGS sequence"/>
</dbReference>
<comment type="function">
    <text evidence="2 3">Might take part in the signal recognition particle (SRP) pathway. This is inferred from the conservation of its genetic proximity to ftsY/ffh. May be a regulatory protein.</text>
</comment>
<dbReference type="HAMAP" id="MF_00245">
    <property type="entry name" value="UPF0122"/>
    <property type="match status" value="1"/>
</dbReference>
<organism evidence="5 6">
    <name type="scientific">Eggerthia catenaformis OT 569 = DSM 20559</name>
    <dbReference type="NCBI Taxonomy" id="999415"/>
    <lineage>
        <taxon>Bacteria</taxon>
        <taxon>Bacillati</taxon>
        <taxon>Bacillota</taxon>
        <taxon>Erysipelotrichia</taxon>
        <taxon>Erysipelotrichales</taxon>
        <taxon>Coprobacillaceae</taxon>
        <taxon>Eggerthia</taxon>
    </lineage>
</organism>
<dbReference type="InterPro" id="IPR007394">
    <property type="entry name" value="UPF0122"/>
</dbReference>
<name>M2PKQ3_9FIRM</name>
<evidence type="ECO:0000256" key="2">
    <source>
        <dbReference type="ARBA" id="ARBA00024764"/>
    </source>
</evidence>
<feature type="coiled-coil region" evidence="4">
    <location>
        <begin position="58"/>
        <end position="85"/>
    </location>
</feature>
<evidence type="ECO:0000256" key="4">
    <source>
        <dbReference type="SAM" id="Coils"/>
    </source>
</evidence>
<reference evidence="5 6" key="1">
    <citation type="submission" date="2013-02" db="EMBL/GenBank/DDBJ databases">
        <title>The Genome Sequence of Lactobacillus catenaformis F0143.</title>
        <authorList>
            <consortium name="The Broad Institute Genome Sequencing Platform"/>
            <person name="Earl A."/>
            <person name="Ward D."/>
            <person name="Feldgarden M."/>
            <person name="Gevers D."/>
            <person name="Izard J."/>
            <person name="Blanton J.M."/>
            <person name="Mathney J."/>
            <person name="Dewhirst F.E."/>
            <person name="Young S.K."/>
            <person name="Zeng Q."/>
            <person name="Gargeya S."/>
            <person name="Fitzgerald M."/>
            <person name="Haas B."/>
            <person name="Abouelleil A."/>
            <person name="Alvarado L."/>
            <person name="Arachchi H.M."/>
            <person name="Berlin A."/>
            <person name="Chapman S.B."/>
            <person name="Gearin G."/>
            <person name="Goldberg J."/>
            <person name="Griggs A."/>
            <person name="Gujja S."/>
            <person name="Hansen M."/>
            <person name="Heiman D."/>
            <person name="Howarth C."/>
            <person name="Larimer J."/>
            <person name="Lui A."/>
            <person name="MacDonald P.J.P."/>
            <person name="McCowen C."/>
            <person name="Montmayeur A."/>
            <person name="Murphy C."/>
            <person name="Neiman D."/>
            <person name="Pearson M."/>
            <person name="Priest M."/>
            <person name="Roberts A."/>
            <person name="Saif S."/>
            <person name="Shea T."/>
            <person name="Sisk P."/>
            <person name="Stolte C."/>
            <person name="Sykes S."/>
            <person name="Wortman J."/>
            <person name="Nusbaum C."/>
            <person name="Birren B."/>
        </authorList>
    </citation>
    <scope>NUCLEOTIDE SEQUENCE [LARGE SCALE GENOMIC DNA]</scope>
    <source>
        <strain evidence="5 6">OT 569</strain>
    </source>
</reference>
<keyword evidence="4" id="KW-0175">Coiled coil</keyword>
<accession>M2PKQ3</accession>
<dbReference type="STRING" id="999415.HMPREF9943_01557"/>
<evidence type="ECO:0000256" key="3">
    <source>
        <dbReference type="HAMAP-Rule" id="MF_00245"/>
    </source>
</evidence>
<comment type="caution">
    <text evidence="5">The sequence shown here is derived from an EMBL/GenBank/DDBJ whole genome shotgun (WGS) entry which is preliminary data.</text>
</comment>
<dbReference type="EMBL" id="AGEJ01000024">
    <property type="protein sequence ID" value="EMD16154.1"/>
    <property type="molecule type" value="Genomic_DNA"/>
</dbReference>
<comment type="similarity">
    <text evidence="1 3">Belongs to the UPF0122 family.</text>
</comment>
<gene>
    <name evidence="5" type="ORF">HMPREF9943_01557</name>
</gene>
<dbReference type="InterPro" id="IPR013324">
    <property type="entry name" value="RNA_pol_sigma_r3/r4-like"/>
</dbReference>